<gene>
    <name evidence="2" type="ORF">CVT26_002234</name>
</gene>
<dbReference type="InParanoid" id="A0A409YMZ7"/>
<keyword evidence="3" id="KW-1185">Reference proteome</keyword>
<organism evidence="2 3">
    <name type="scientific">Gymnopilus dilepis</name>
    <dbReference type="NCBI Taxonomy" id="231916"/>
    <lineage>
        <taxon>Eukaryota</taxon>
        <taxon>Fungi</taxon>
        <taxon>Dikarya</taxon>
        <taxon>Basidiomycota</taxon>
        <taxon>Agaricomycotina</taxon>
        <taxon>Agaricomycetes</taxon>
        <taxon>Agaricomycetidae</taxon>
        <taxon>Agaricales</taxon>
        <taxon>Agaricineae</taxon>
        <taxon>Hymenogastraceae</taxon>
        <taxon>Gymnopilus</taxon>
    </lineage>
</organism>
<protein>
    <submittedName>
        <fullName evidence="2">Uncharacterized protein</fullName>
    </submittedName>
</protein>
<feature type="compositionally biased region" description="Basic and acidic residues" evidence="1">
    <location>
        <begin position="98"/>
        <end position="112"/>
    </location>
</feature>
<feature type="region of interest" description="Disordered" evidence="1">
    <location>
        <begin position="1"/>
        <end position="76"/>
    </location>
</feature>
<proteinExistence type="predicted"/>
<feature type="compositionally biased region" description="Polar residues" evidence="1">
    <location>
        <begin position="1"/>
        <end position="11"/>
    </location>
</feature>
<name>A0A409YMZ7_9AGAR</name>
<evidence type="ECO:0000256" key="1">
    <source>
        <dbReference type="SAM" id="MobiDB-lite"/>
    </source>
</evidence>
<accession>A0A409YMZ7</accession>
<dbReference type="AlphaFoldDB" id="A0A409YMZ7"/>
<evidence type="ECO:0000313" key="3">
    <source>
        <dbReference type="Proteomes" id="UP000284706"/>
    </source>
</evidence>
<dbReference type="Proteomes" id="UP000284706">
    <property type="component" value="Unassembled WGS sequence"/>
</dbReference>
<evidence type="ECO:0000313" key="2">
    <source>
        <dbReference type="EMBL" id="PPR04457.1"/>
    </source>
</evidence>
<feature type="compositionally biased region" description="Polar residues" evidence="1">
    <location>
        <begin position="39"/>
        <end position="48"/>
    </location>
</feature>
<dbReference type="OrthoDB" id="3068921at2759"/>
<sequence length="337" mass="37680">MSRQRSASTSRPPADSSKTKNRNRNSETAKPVPLLPPIDSSSANQGTKVSRKVSMEEIPDVERRRRGSPPLPLEAPLMPLESEMSALESAQANFELKAESSSRFRPQADAEHLPPNISSTSSVSSLCGPRLGDSSETSRVCFAGPLARYTLVFEGVPRMTSIRLYDEPLHTSVQNHCFPFYPLILRDPLFEYGVVAGKLPARTQAETIMARDIFYDGRLCETIWDDIPTELESLKNAEISRSDIVSFRTSDDRPYFSLIPLKLLEVGHLVLALLQIMKELVEFLYHSDYNAPSVDPGSTVFRTLGTSEQPDGIILAWKTLKNRRGKAHKKILQFFND</sequence>
<comment type="caution">
    <text evidence="2">The sequence shown here is derived from an EMBL/GenBank/DDBJ whole genome shotgun (WGS) entry which is preliminary data.</text>
</comment>
<dbReference type="STRING" id="231916.A0A409YMZ7"/>
<dbReference type="EMBL" id="NHYE01000622">
    <property type="protein sequence ID" value="PPR04457.1"/>
    <property type="molecule type" value="Genomic_DNA"/>
</dbReference>
<feature type="region of interest" description="Disordered" evidence="1">
    <location>
        <begin position="98"/>
        <end position="124"/>
    </location>
</feature>
<reference evidence="2 3" key="1">
    <citation type="journal article" date="2018" name="Evol. Lett.">
        <title>Horizontal gene cluster transfer increased hallucinogenic mushroom diversity.</title>
        <authorList>
            <person name="Reynolds H.T."/>
            <person name="Vijayakumar V."/>
            <person name="Gluck-Thaler E."/>
            <person name="Korotkin H.B."/>
            <person name="Matheny P.B."/>
            <person name="Slot J.C."/>
        </authorList>
    </citation>
    <scope>NUCLEOTIDE SEQUENCE [LARGE SCALE GENOMIC DNA]</scope>
    <source>
        <strain evidence="2 3">SRW20</strain>
    </source>
</reference>